<feature type="region of interest" description="Disordered" evidence="1">
    <location>
        <begin position="1"/>
        <end position="38"/>
    </location>
</feature>
<evidence type="ECO:0000256" key="1">
    <source>
        <dbReference type="SAM" id="MobiDB-lite"/>
    </source>
</evidence>
<dbReference type="RefSeq" id="WP_091759412.1">
    <property type="nucleotide sequence ID" value="NZ_FOHB01000005.1"/>
</dbReference>
<dbReference type="EMBL" id="FOHB01000005">
    <property type="protein sequence ID" value="SES33017.1"/>
    <property type="molecule type" value="Genomic_DNA"/>
</dbReference>
<feature type="transmembrane region" description="Helical" evidence="2">
    <location>
        <begin position="69"/>
        <end position="88"/>
    </location>
</feature>
<dbReference type="OrthoDB" id="5186135at2"/>
<evidence type="ECO:0000256" key="2">
    <source>
        <dbReference type="SAM" id="Phobius"/>
    </source>
</evidence>
<keyword evidence="2" id="KW-0812">Transmembrane</keyword>
<keyword evidence="2" id="KW-0472">Membrane</keyword>
<name>A0A1H9WH55_9MICO</name>
<evidence type="ECO:0000313" key="4">
    <source>
        <dbReference type="Proteomes" id="UP000199019"/>
    </source>
</evidence>
<dbReference type="Proteomes" id="UP000199019">
    <property type="component" value="Unassembled WGS sequence"/>
</dbReference>
<protein>
    <submittedName>
        <fullName evidence="3">Uncharacterized protein</fullName>
    </submittedName>
</protein>
<dbReference type="AlphaFoldDB" id="A0A1H9WH55"/>
<keyword evidence="2" id="KW-1133">Transmembrane helix</keyword>
<keyword evidence="4" id="KW-1185">Reference proteome</keyword>
<feature type="transmembrane region" description="Helical" evidence="2">
    <location>
        <begin position="100"/>
        <end position="121"/>
    </location>
</feature>
<accession>A0A1H9WH55</accession>
<organism evidence="3 4">
    <name type="scientific">Pedococcus cremeus</name>
    <dbReference type="NCBI Taxonomy" id="587636"/>
    <lineage>
        <taxon>Bacteria</taxon>
        <taxon>Bacillati</taxon>
        <taxon>Actinomycetota</taxon>
        <taxon>Actinomycetes</taxon>
        <taxon>Micrococcales</taxon>
        <taxon>Intrasporangiaceae</taxon>
        <taxon>Pedococcus</taxon>
    </lineage>
</organism>
<evidence type="ECO:0000313" key="3">
    <source>
        <dbReference type="EMBL" id="SES33017.1"/>
    </source>
</evidence>
<proteinExistence type="predicted"/>
<dbReference type="STRING" id="587636.SAMN05216199_2894"/>
<feature type="compositionally biased region" description="Basic and acidic residues" evidence="1">
    <location>
        <begin position="8"/>
        <end position="17"/>
    </location>
</feature>
<gene>
    <name evidence="3" type="ORF">SAMN05216199_2894</name>
</gene>
<sequence length="138" mass="15407">MTPGRTAEGADHPDRLARPPRVRVTSSRRGAATRRDLRPLTRDLDEQTDLGEVYMAGLMSAQLRLASRVLIFGALGLGGLPLLFLLVPDTRTLEVVGLPFPWLVLGVLVYPVALLVARYYVRQSERIEREFSQVVGRR</sequence>
<reference evidence="4" key="1">
    <citation type="submission" date="2016-10" db="EMBL/GenBank/DDBJ databases">
        <authorList>
            <person name="Varghese N."/>
            <person name="Submissions S."/>
        </authorList>
    </citation>
    <scope>NUCLEOTIDE SEQUENCE [LARGE SCALE GENOMIC DNA]</scope>
    <source>
        <strain evidence="4">CGMCC 1.6963</strain>
    </source>
</reference>